<evidence type="ECO:0000313" key="1">
    <source>
        <dbReference type="EMBL" id="GIE95399.1"/>
    </source>
</evidence>
<sequence length="93" mass="10134">MAVHAGHLMTREKAVDRVLFVNLRGLHSDPGEPPADPAAVLDGFLRLPHDLAARIALYRDRLVRVRALVVLDNAASGEQVRPLLPGGGRADRR</sequence>
<dbReference type="AlphaFoldDB" id="A0A919JXD7"/>
<name>A0A919JXD7_9ACTN</name>
<evidence type="ECO:0000313" key="2">
    <source>
        <dbReference type="Proteomes" id="UP000636960"/>
    </source>
</evidence>
<protein>
    <submittedName>
        <fullName evidence="1">Uncharacterized protein</fullName>
    </submittedName>
</protein>
<proteinExistence type="predicted"/>
<keyword evidence="2" id="KW-1185">Reference proteome</keyword>
<reference evidence="1" key="1">
    <citation type="submission" date="2021-01" db="EMBL/GenBank/DDBJ databases">
        <title>Whole genome shotgun sequence of Actinoplanes rishiriensis NBRC 108556.</title>
        <authorList>
            <person name="Komaki H."/>
            <person name="Tamura T."/>
        </authorList>
    </citation>
    <scope>NUCLEOTIDE SEQUENCE</scope>
    <source>
        <strain evidence="1">NBRC 108556</strain>
    </source>
</reference>
<dbReference type="Proteomes" id="UP000636960">
    <property type="component" value="Unassembled WGS sequence"/>
</dbReference>
<accession>A0A919JXD7</accession>
<dbReference type="EMBL" id="BOMV01000028">
    <property type="protein sequence ID" value="GIE95399.1"/>
    <property type="molecule type" value="Genomic_DNA"/>
</dbReference>
<organism evidence="1 2">
    <name type="scientific">Paractinoplanes rishiriensis</name>
    <dbReference type="NCBI Taxonomy" id="1050105"/>
    <lineage>
        <taxon>Bacteria</taxon>
        <taxon>Bacillati</taxon>
        <taxon>Actinomycetota</taxon>
        <taxon>Actinomycetes</taxon>
        <taxon>Micromonosporales</taxon>
        <taxon>Micromonosporaceae</taxon>
        <taxon>Paractinoplanes</taxon>
    </lineage>
</organism>
<comment type="caution">
    <text evidence="1">The sequence shown here is derived from an EMBL/GenBank/DDBJ whole genome shotgun (WGS) entry which is preliminary data.</text>
</comment>
<gene>
    <name evidence="1" type="ORF">Ari01nite_28640</name>
</gene>